<dbReference type="InterPro" id="IPR023198">
    <property type="entry name" value="PGP-like_dom2"/>
</dbReference>
<evidence type="ECO:0008006" key="3">
    <source>
        <dbReference type="Google" id="ProtNLM"/>
    </source>
</evidence>
<dbReference type="PANTHER" id="PTHR43611">
    <property type="entry name" value="ALPHA-D-GLUCOSE 1-PHOSPHATE PHOSPHATASE"/>
    <property type="match status" value="1"/>
</dbReference>
<reference evidence="1 2" key="1">
    <citation type="journal article" date="2014" name="Int. J. Syst. Evol. Microbiol.">
        <title>Complete genome sequence of Corynebacterium casei LMG S-19264T (=DSM 44701T), isolated from a smear-ripened cheese.</title>
        <authorList>
            <consortium name="US DOE Joint Genome Institute (JGI-PGF)"/>
            <person name="Walter F."/>
            <person name="Albersmeier A."/>
            <person name="Kalinowski J."/>
            <person name="Ruckert C."/>
        </authorList>
    </citation>
    <scope>NUCLEOTIDE SEQUENCE [LARGE SCALE GENOMIC DNA]</scope>
    <source>
        <strain evidence="1 2">CGMCC 1.15286</strain>
    </source>
</reference>
<proteinExistence type="predicted"/>
<evidence type="ECO:0000313" key="1">
    <source>
        <dbReference type="EMBL" id="GGG79626.1"/>
    </source>
</evidence>
<comment type="caution">
    <text evidence="1">The sequence shown here is derived from an EMBL/GenBank/DDBJ whole genome shotgun (WGS) entry which is preliminary data.</text>
</comment>
<dbReference type="PANTHER" id="PTHR43611:SF3">
    <property type="entry name" value="FLAVIN MONONUCLEOTIDE HYDROLASE 1, CHLOROPLATIC"/>
    <property type="match status" value="1"/>
</dbReference>
<dbReference type="EMBL" id="BMHY01000009">
    <property type="protein sequence ID" value="GGG79626.1"/>
    <property type="molecule type" value="Genomic_DNA"/>
</dbReference>
<protein>
    <recommendedName>
        <fullName evidence="3">Haloacid dehalogenase</fullName>
    </recommendedName>
</protein>
<evidence type="ECO:0000313" key="2">
    <source>
        <dbReference type="Proteomes" id="UP000600247"/>
    </source>
</evidence>
<dbReference type="Gene3D" id="3.40.50.1000">
    <property type="entry name" value="HAD superfamily/HAD-like"/>
    <property type="match status" value="1"/>
</dbReference>
<accession>A0A917M628</accession>
<name>A0A917M628_9BACL</name>
<organism evidence="1 2">
    <name type="scientific">Paenibacillus radicis</name>
    <name type="common">ex Gao et al. 2016</name>
    <dbReference type="NCBI Taxonomy" id="1737354"/>
    <lineage>
        <taxon>Bacteria</taxon>
        <taxon>Bacillati</taxon>
        <taxon>Bacillota</taxon>
        <taxon>Bacilli</taxon>
        <taxon>Bacillales</taxon>
        <taxon>Paenibacillaceae</taxon>
        <taxon>Paenibacillus</taxon>
    </lineage>
</organism>
<sequence length="197" mass="23294">MTRKYELILDIAGVLAANFSPFFWRKLSEDYDVPYDRLTRFKKEIREELWTGKLAEAEFWELLCKHFPAIHREQAKDVLLSTITPLPAIQKVPEWSQYANIHLLSNHRIEWIRPIIDPIKKHLSSITLSSQTGYCKPNPQIYKLVHNKLHHSNNVWFVDDQNKNFKEASWLGWNTRLADENGEWIHDITQLLTTDTN</sequence>
<dbReference type="Proteomes" id="UP000600247">
    <property type="component" value="Unassembled WGS sequence"/>
</dbReference>
<dbReference type="SUPFAM" id="SSF56784">
    <property type="entry name" value="HAD-like"/>
    <property type="match status" value="1"/>
</dbReference>
<dbReference type="Gene3D" id="1.10.150.240">
    <property type="entry name" value="Putative phosphatase, domain 2"/>
    <property type="match status" value="1"/>
</dbReference>
<keyword evidence="2" id="KW-1185">Reference proteome</keyword>
<gene>
    <name evidence="1" type="ORF">GCM10010918_40870</name>
</gene>
<dbReference type="RefSeq" id="WP_188891057.1">
    <property type="nucleotide sequence ID" value="NZ_BMHY01000009.1"/>
</dbReference>
<dbReference type="InterPro" id="IPR023214">
    <property type="entry name" value="HAD_sf"/>
</dbReference>
<dbReference type="InterPro" id="IPR036412">
    <property type="entry name" value="HAD-like_sf"/>
</dbReference>
<dbReference type="AlphaFoldDB" id="A0A917M628"/>